<proteinExistence type="predicted"/>
<feature type="region of interest" description="Disordered" evidence="1">
    <location>
        <begin position="1"/>
        <end position="30"/>
    </location>
</feature>
<feature type="region of interest" description="Disordered" evidence="1">
    <location>
        <begin position="341"/>
        <end position="570"/>
    </location>
</feature>
<dbReference type="Proteomes" id="UP001447188">
    <property type="component" value="Unassembled WGS sequence"/>
</dbReference>
<feature type="compositionally biased region" description="Low complexity" evidence="1">
    <location>
        <begin position="531"/>
        <end position="570"/>
    </location>
</feature>
<protein>
    <recommendedName>
        <fullName evidence="2">YAG7-like dimerisation domain-containing protein</fullName>
    </recommendedName>
</protein>
<dbReference type="InterPro" id="IPR058602">
    <property type="entry name" value="YAG7_dimerisation_dom"/>
</dbReference>
<organism evidence="3 4">
    <name type="scientific">Discina gigas</name>
    <dbReference type="NCBI Taxonomy" id="1032678"/>
    <lineage>
        <taxon>Eukaryota</taxon>
        <taxon>Fungi</taxon>
        <taxon>Dikarya</taxon>
        <taxon>Ascomycota</taxon>
        <taxon>Pezizomycotina</taxon>
        <taxon>Pezizomycetes</taxon>
        <taxon>Pezizales</taxon>
        <taxon>Discinaceae</taxon>
        <taxon>Discina</taxon>
    </lineage>
</organism>
<feature type="domain" description="YAG7-like dimerisation" evidence="2">
    <location>
        <begin position="171"/>
        <end position="247"/>
    </location>
</feature>
<comment type="caution">
    <text evidence="3">The sequence shown here is derived from an EMBL/GenBank/DDBJ whole genome shotgun (WGS) entry which is preliminary data.</text>
</comment>
<name>A0ABR3GP10_9PEZI</name>
<dbReference type="EMBL" id="JBBBZM010000032">
    <property type="protein sequence ID" value="KAL0637669.1"/>
    <property type="molecule type" value="Genomic_DNA"/>
</dbReference>
<evidence type="ECO:0000313" key="3">
    <source>
        <dbReference type="EMBL" id="KAL0637669.1"/>
    </source>
</evidence>
<sequence>MTSIQNTPAKGAGARKRKGKKPSSSENILAVTGGSEIAATLLGDKIADSANGSQTGREKAEKEYIKEVSKRLKKQSKKMDMIKKSEDKIKDLSEEEQATTKLINPDERSKIGNKPITSAVFKELYEIHEVLKKVADAEDKRIDAEKTEGETKFSNAVAEAKEEGRKAGVEEATAKIFTIVRFLRLAGFRRQYKSPNDQEDDAIEKLLVLVYGGDQTAVDACLKLANGSEEPIDEFEVTYSQIKEVSHALKLPGEEDQSEEPETETVELEAVESTAADTELVVQEEGVDEPPAYTALADNVEEGVPPPQTLTNGDVEVPEPALAAVATDEAVTEEVETIEPVETTPEVAAEVQNTSDEAPVESAPATDALEVVADSWADDDEVKVPDTAVPAIPENKEGEFQNVERRGGGYRGRGGYRGPRGDGYRGGYRGRGSRGEYRGRGSRGDGEYRGRGDGEYRGRGDGEYRGRGDGEYRGRGDGEYRGRGDGEYRSRGDGGRGGYRNRERGDGENRGGYRGRARGEHHHQGPRPQHHQQQQQAQEPQEPQASQEPQAAQEVQEVEVAPTQPDTVST</sequence>
<dbReference type="Pfam" id="PF26434">
    <property type="entry name" value="YAG7_C"/>
    <property type="match status" value="1"/>
</dbReference>
<reference evidence="3 4" key="1">
    <citation type="submission" date="2024-02" db="EMBL/GenBank/DDBJ databases">
        <title>Discinaceae phylogenomics.</title>
        <authorList>
            <person name="Dirks A.C."/>
            <person name="James T.Y."/>
        </authorList>
    </citation>
    <scope>NUCLEOTIDE SEQUENCE [LARGE SCALE GENOMIC DNA]</scope>
    <source>
        <strain evidence="3 4">ACD0624</strain>
    </source>
</reference>
<gene>
    <name evidence="3" type="ORF">Q9L58_003393</name>
</gene>
<evidence type="ECO:0000313" key="4">
    <source>
        <dbReference type="Proteomes" id="UP001447188"/>
    </source>
</evidence>
<feature type="compositionally biased region" description="Gly residues" evidence="1">
    <location>
        <begin position="409"/>
        <end position="418"/>
    </location>
</feature>
<evidence type="ECO:0000256" key="1">
    <source>
        <dbReference type="SAM" id="MobiDB-lite"/>
    </source>
</evidence>
<feature type="compositionally biased region" description="Basic residues" evidence="1">
    <location>
        <begin position="513"/>
        <end position="530"/>
    </location>
</feature>
<keyword evidence="4" id="KW-1185">Reference proteome</keyword>
<accession>A0ABR3GP10</accession>
<evidence type="ECO:0000259" key="2">
    <source>
        <dbReference type="Pfam" id="PF26434"/>
    </source>
</evidence>
<feature type="compositionally biased region" description="Basic and acidic residues" evidence="1">
    <location>
        <begin position="394"/>
        <end position="407"/>
    </location>
</feature>
<feature type="compositionally biased region" description="Basic and acidic residues" evidence="1">
    <location>
        <begin position="433"/>
        <end position="511"/>
    </location>
</feature>